<gene>
    <name evidence="1" type="ORF">MCOL_V221641</name>
</gene>
<dbReference type="Proteomes" id="UP000006455">
    <property type="component" value="Unassembled WGS sequence"/>
</dbReference>
<name>J4JUM4_9MYCO</name>
<evidence type="ECO:0000313" key="2">
    <source>
        <dbReference type="Proteomes" id="UP000006455"/>
    </source>
</evidence>
<comment type="caution">
    <text evidence="1">The sequence shown here is derived from an EMBL/GenBank/DDBJ whole genome shotgun (WGS) entry which is preliminary data.</text>
</comment>
<dbReference type="RefSeq" id="WP_007775437.1">
    <property type="nucleotide sequence ID" value="NZ_AFVW02000006.1"/>
</dbReference>
<organism evidence="1 2">
    <name type="scientific">Mycobacterium colombiense CECT 3035</name>
    <dbReference type="NCBI Taxonomy" id="1041522"/>
    <lineage>
        <taxon>Bacteria</taxon>
        <taxon>Bacillati</taxon>
        <taxon>Actinomycetota</taxon>
        <taxon>Actinomycetes</taxon>
        <taxon>Mycobacteriales</taxon>
        <taxon>Mycobacteriaceae</taxon>
        <taxon>Mycobacterium</taxon>
        <taxon>Mycobacterium avium complex (MAC)</taxon>
    </lineage>
</organism>
<dbReference type="EMBL" id="AFVW02000006">
    <property type="protein sequence ID" value="EJO87542.1"/>
    <property type="molecule type" value="Genomic_DNA"/>
</dbReference>
<accession>J4JUM4</accession>
<dbReference type="AlphaFoldDB" id="J4JUM4"/>
<proteinExistence type="predicted"/>
<sequence length="54" mass="5901">MIPKPVSFHRTASNFDVFDIELSASNSAPNGVDLSRDDGTRLGAQSRTFNFTGR</sequence>
<protein>
    <submittedName>
        <fullName evidence="1">Aldo/keto reductase</fullName>
    </submittedName>
</protein>
<dbReference type="GeneID" id="58487683"/>
<evidence type="ECO:0000313" key="1">
    <source>
        <dbReference type="EMBL" id="EJO87542.1"/>
    </source>
</evidence>
<reference evidence="1 2" key="1">
    <citation type="journal article" date="2011" name="J. Bacteriol.">
        <title>Genome sequence of the Mycobacterium colombiense type strain, CECT 3035.</title>
        <authorList>
            <person name="Gonzalez-Perez M."/>
            <person name="Murcia M.I."/>
            <person name="Landsman D."/>
            <person name="Jordan I.K."/>
            <person name="Marino-Ramirez L."/>
        </authorList>
    </citation>
    <scope>NUCLEOTIDE SEQUENCE [LARGE SCALE GENOMIC DNA]</scope>
    <source>
        <strain evidence="1 2">CECT 3035</strain>
    </source>
</reference>